<evidence type="ECO:0000256" key="1">
    <source>
        <dbReference type="SAM" id="Phobius"/>
    </source>
</evidence>
<keyword evidence="1" id="KW-1133">Transmembrane helix</keyword>
<accession>A0ABV9I052</accession>
<keyword evidence="3" id="KW-1185">Reference proteome</keyword>
<gene>
    <name evidence="2" type="ORF">ACFO3O_14610</name>
</gene>
<sequence>MSKFKFADQLGFSPPIVFEEDTGSGEGFFTWPIDFEALGKDLASGTPIPYYYKNYEADRQTIVIKDEVGGDQEIDYESQIPMKIDSSSGEKRSLQLVGKLNKKLGTVSIRQHKVLFDFKLELGKSISFVKKIKYAHQDEVAIELTSGSYEDYSALSNYIGARENEQVRNKIINAFNKAFRSTSEDEELLKWLYQRAPRFVISQRGDEQLVKDLKLLTAYDLDSWFIDTGSAILNIMYGFNDLTIAYNDFKKHPEDVLRIYNALSDAKKVDFTTFITSIASFISGEASVAKFLIGKNYIVDSNLSVTDSQNTVFLQQYTYREGATVTTSAGGVGFPGGSMSIGTSKIREVVQQIQTKFNPLDLIALEDEVTGDIRFASALEVKFFSNETEWNTIITGVAIIATVVATLVSFGVLGAGATGIVAVIAVTEIAVGLGDLILIFRKARLKGTEEGDWFIENWEKISIATAVVSISSAIRQGVIKNGPKTLARLRRLKGAKAAAIRERIRVLLFNAIINVEIANFGKVSFKIVPFESIRAINGLSITIQKAQRLWNLNVLVLDAIVDGKLVYALYYRGQVIASGAAKEINGFIKNKIFTHAAKDQEILKFLDELLEIEKLGLRLEAGNWFWKNASGVELRWAKLSEKVILENINKAFKSPPTIGAKFEAEVAKKMFELAKRFGDEITDFFNNVTQLKPQKRLNGDIDFGTKQYIIEAKSQLHNSHNIEQLKVQMQKYLPINETTSLKYMNPFKKKVVVVYDNLGTFNFNNIILKELKDQGVIFIEGVNNLKKLY</sequence>
<keyword evidence="1" id="KW-0472">Membrane</keyword>
<organism evidence="2 3">
    <name type="scientific">Dokdonia ponticola</name>
    <dbReference type="NCBI Taxonomy" id="2041041"/>
    <lineage>
        <taxon>Bacteria</taxon>
        <taxon>Pseudomonadati</taxon>
        <taxon>Bacteroidota</taxon>
        <taxon>Flavobacteriia</taxon>
        <taxon>Flavobacteriales</taxon>
        <taxon>Flavobacteriaceae</taxon>
        <taxon>Dokdonia</taxon>
    </lineage>
</organism>
<protein>
    <recommendedName>
        <fullName evidence="4">Tox-REase-7 domain-containing protein</fullName>
    </recommendedName>
</protein>
<dbReference type="Proteomes" id="UP001596043">
    <property type="component" value="Unassembled WGS sequence"/>
</dbReference>
<proteinExistence type="predicted"/>
<keyword evidence="1" id="KW-0812">Transmembrane</keyword>
<feature type="transmembrane region" description="Helical" evidence="1">
    <location>
        <begin position="392"/>
        <end position="413"/>
    </location>
</feature>
<reference evidence="3" key="1">
    <citation type="journal article" date="2019" name="Int. J. Syst. Evol. Microbiol.">
        <title>The Global Catalogue of Microorganisms (GCM) 10K type strain sequencing project: providing services to taxonomists for standard genome sequencing and annotation.</title>
        <authorList>
            <consortium name="The Broad Institute Genomics Platform"/>
            <consortium name="The Broad Institute Genome Sequencing Center for Infectious Disease"/>
            <person name="Wu L."/>
            <person name="Ma J."/>
        </authorList>
    </citation>
    <scope>NUCLEOTIDE SEQUENCE [LARGE SCALE GENOMIC DNA]</scope>
    <source>
        <strain evidence="3">YJ-61-S</strain>
    </source>
</reference>
<evidence type="ECO:0008006" key="4">
    <source>
        <dbReference type="Google" id="ProtNLM"/>
    </source>
</evidence>
<comment type="caution">
    <text evidence="2">The sequence shown here is derived from an EMBL/GenBank/DDBJ whole genome shotgun (WGS) entry which is preliminary data.</text>
</comment>
<evidence type="ECO:0000313" key="3">
    <source>
        <dbReference type="Proteomes" id="UP001596043"/>
    </source>
</evidence>
<evidence type="ECO:0000313" key="2">
    <source>
        <dbReference type="EMBL" id="MFC4635140.1"/>
    </source>
</evidence>
<dbReference type="EMBL" id="JBHSFV010000009">
    <property type="protein sequence ID" value="MFC4635140.1"/>
    <property type="molecule type" value="Genomic_DNA"/>
</dbReference>
<name>A0ABV9I052_9FLAO</name>
<dbReference type="RefSeq" id="WP_379980073.1">
    <property type="nucleotide sequence ID" value="NZ_JBHSFV010000009.1"/>
</dbReference>
<feature type="transmembrane region" description="Helical" evidence="1">
    <location>
        <begin position="419"/>
        <end position="440"/>
    </location>
</feature>